<protein>
    <submittedName>
        <fullName evidence="2">Uncharacterized protein</fullName>
    </submittedName>
</protein>
<evidence type="ECO:0000256" key="1">
    <source>
        <dbReference type="SAM" id="MobiDB-lite"/>
    </source>
</evidence>
<accession>A0A072PTG1</accession>
<dbReference type="EMBL" id="AMGV01000001">
    <property type="protein sequence ID" value="KEF63374.1"/>
    <property type="molecule type" value="Genomic_DNA"/>
</dbReference>
<feature type="region of interest" description="Disordered" evidence="1">
    <location>
        <begin position="72"/>
        <end position="107"/>
    </location>
</feature>
<keyword evidence="3" id="KW-1185">Reference proteome</keyword>
<name>A0A072PTG1_9EURO</name>
<comment type="caution">
    <text evidence="2">The sequence shown here is derived from an EMBL/GenBank/DDBJ whole genome shotgun (WGS) entry which is preliminary data.</text>
</comment>
<feature type="compositionally biased region" description="Basic and acidic residues" evidence="1">
    <location>
        <begin position="75"/>
        <end position="107"/>
    </location>
</feature>
<dbReference type="OrthoDB" id="4157143at2759"/>
<evidence type="ECO:0000313" key="2">
    <source>
        <dbReference type="EMBL" id="KEF63374.1"/>
    </source>
</evidence>
<dbReference type="AlphaFoldDB" id="A0A072PTG1"/>
<gene>
    <name evidence="2" type="ORF">A1O9_01351</name>
</gene>
<dbReference type="VEuPathDB" id="FungiDB:A1O9_01351"/>
<sequence length="107" mass="12533">MPGDGDHDNRFKTVHLTHNTGEMKKWFPKRYPREGASENEIIFHETQREEISYPPSRYGSDLVKKINSSFGNDTAAKDREQNKIAGRDFAYAKDEPKHWSSRSDKRY</sequence>
<dbReference type="HOGENOM" id="CLU_2210025_0_0_1"/>
<organism evidence="2 3">
    <name type="scientific">Exophiala aquamarina CBS 119918</name>
    <dbReference type="NCBI Taxonomy" id="1182545"/>
    <lineage>
        <taxon>Eukaryota</taxon>
        <taxon>Fungi</taxon>
        <taxon>Dikarya</taxon>
        <taxon>Ascomycota</taxon>
        <taxon>Pezizomycotina</taxon>
        <taxon>Eurotiomycetes</taxon>
        <taxon>Chaetothyriomycetidae</taxon>
        <taxon>Chaetothyriales</taxon>
        <taxon>Herpotrichiellaceae</taxon>
        <taxon>Exophiala</taxon>
    </lineage>
</organism>
<proteinExistence type="predicted"/>
<reference evidence="2 3" key="1">
    <citation type="submission" date="2013-03" db="EMBL/GenBank/DDBJ databases">
        <title>The Genome Sequence of Exophiala aquamarina CBS 119918.</title>
        <authorList>
            <consortium name="The Broad Institute Genomics Platform"/>
            <person name="Cuomo C."/>
            <person name="de Hoog S."/>
            <person name="Gorbushina A."/>
            <person name="Walker B."/>
            <person name="Young S.K."/>
            <person name="Zeng Q."/>
            <person name="Gargeya S."/>
            <person name="Fitzgerald M."/>
            <person name="Haas B."/>
            <person name="Abouelleil A."/>
            <person name="Allen A.W."/>
            <person name="Alvarado L."/>
            <person name="Arachchi H.M."/>
            <person name="Berlin A.M."/>
            <person name="Chapman S.B."/>
            <person name="Gainer-Dewar J."/>
            <person name="Goldberg J."/>
            <person name="Griggs A."/>
            <person name="Gujja S."/>
            <person name="Hansen M."/>
            <person name="Howarth C."/>
            <person name="Imamovic A."/>
            <person name="Ireland A."/>
            <person name="Larimer J."/>
            <person name="McCowan C."/>
            <person name="Murphy C."/>
            <person name="Pearson M."/>
            <person name="Poon T.W."/>
            <person name="Priest M."/>
            <person name="Roberts A."/>
            <person name="Saif S."/>
            <person name="Shea T."/>
            <person name="Sisk P."/>
            <person name="Sykes S."/>
            <person name="Wortman J."/>
            <person name="Nusbaum C."/>
            <person name="Birren B."/>
        </authorList>
    </citation>
    <scope>NUCLEOTIDE SEQUENCE [LARGE SCALE GENOMIC DNA]</scope>
    <source>
        <strain evidence="2 3">CBS 119918</strain>
    </source>
</reference>
<dbReference type="GeneID" id="25276298"/>
<dbReference type="RefSeq" id="XP_013265964.1">
    <property type="nucleotide sequence ID" value="XM_013410510.1"/>
</dbReference>
<dbReference type="Proteomes" id="UP000027920">
    <property type="component" value="Unassembled WGS sequence"/>
</dbReference>
<evidence type="ECO:0000313" key="3">
    <source>
        <dbReference type="Proteomes" id="UP000027920"/>
    </source>
</evidence>